<keyword evidence="2" id="KW-1185">Reference proteome</keyword>
<accession>A0ABD0PHC5</accession>
<evidence type="ECO:0000313" key="1">
    <source>
        <dbReference type="EMBL" id="KAL0173232.1"/>
    </source>
</evidence>
<reference evidence="1 2" key="1">
    <citation type="submission" date="2024-05" db="EMBL/GenBank/DDBJ databases">
        <title>Genome sequencing and assembly of Indian major carp, Cirrhinus mrigala (Hamilton, 1822).</title>
        <authorList>
            <person name="Mohindra V."/>
            <person name="Chowdhury L.M."/>
            <person name="Lal K."/>
            <person name="Jena J.K."/>
        </authorList>
    </citation>
    <scope>NUCLEOTIDE SEQUENCE [LARGE SCALE GENOMIC DNA]</scope>
    <source>
        <strain evidence="1">CM1030</strain>
        <tissue evidence="1">Blood</tissue>
    </source>
</reference>
<dbReference type="EMBL" id="JAMKFB020000016">
    <property type="protein sequence ID" value="KAL0173232.1"/>
    <property type="molecule type" value="Genomic_DNA"/>
</dbReference>
<dbReference type="InterPro" id="IPR036397">
    <property type="entry name" value="RNaseH_sf"/>
</dbReference>
<name>A0ABD0PHC5_CIRMR</name>
<comment type="caution">
    <text evidence="1">The sequence shown here is derived from an EMBL/GenBank/DDBJ whole genome shotgun (WGS) entry which is preliminary data.</text>
</comment>
<gene>
    <name evidence="1" type="ORF">M9458_033543</name>
</gene>
<proteinExistence type="predicted"/>
<evidence type="ECO:0008006" key="3">
    <source>
        <dbReference type="Google" id="ProtNLM"/>
    </source>
</evidence>
<evidence type="ECO:0000313" key="2">
    <source>
        <dbReference type="Proteomes" id="UP001529510"/>
    </source>
</evidence>
<feature type="non-terminal residue" evidence="1">
    <location>
        <position position="1"/>
    </location>
</feature>
<dbReference type="Proteomes" id="UP001529510">
    <property type="component" value="Unassembled WGS sequence"/>
</dbReference>
<feature type="non-terminal residue" evidence="1">
    <location>
        <position position="51"/>
    </location>
</feature>
<organism evidence="1 2">
    <name type="scientific">Cirrhinus mrigala</name>
    <name type="common">Mrigala</name>
    <dbReference type="NCBI Taxonomy" id="683832"/>
    <lineage>
        <taxon>Eukaryota</taxon>
        <taxon>Metazoa</taxon>
        <taxon>Chordata</taxon>
        <taxon>Craniata</taxon>
        <taxon>Vertebrata</taxon>
        <taxon>Euteleostomi</taxon>
        <taxon>Actinopterygii</taxon>
        <taxon>Neopterygii</taxon>
        <taxon>Teleostei</taxon>
        <taxon>Ostariophysi</taxon>
        <taxon>Cypriniformes</taxon>
        <taxon>Cyprinidae</taxon>
        <taxon>Labeoninae</taxon>
        <taxon>Labeonini</taxon>
        <taxon>Cirrhinus</taxon>
    </lineage>
</organism>
<sequence>SPDLNPTELVWHALKELIRCEAKPQNKAELLQAIVSFWTDRLTKYIDHLQK</sequence>
<dbReference type="AlphaFoldDB" id="A0ABD0PHC5"/>
<dbReference type="Gene3D" id="3.30.420.10">
    <property type="entry name" value="Ribonuclease H-like superfamily/Ribonuclease H"/>
    <property type="match status" value="1"/>
</dbReference>
<protein>
    <recommendedName>
        <fullName evidence="3">Tc1-like transposase DDE domain-containing protein</fullName>
    </recommendedName>
</protein>